<organism evidence="1">
    <name type="scientific">Acinetobacter baumannii WM99c</name>
    <dbReference type="NCBI Taxonomy" id="945555"/>
    <lineage>
        <taxon>Bacteria</taxon>
        <taxon>Pseudomonadati</taxon>
        <taxon>Pseudomonadota</taxon>
        <taxon>Gammaproteobacteria</taxon>
        <taxon>Moraxellales</taxon>
        <taxon>Moraxellaceae</taxon>
        <taxon>Acinetobacter</taxon>
        <taxon>Acinetobacter calcoaceticus/baumannii complex</taxon>
    </lineage>
</organism>
<name>A0A385ETF3_ACIBA</name>
<evidence type="ECO:0000313" key="1">
    <source>
        <dbReference type="EMBL" id="AXQ89575.1"/>
    </source>
</evidence>
<proteinExistence type="predicted"/>
<dbReference type="EMBL" id="CP031743">
    <property type="protein sequence ID" value="AXQ89575.1"/>
    <property type="molecule type" value="Genomic_DNA"/>
</dbReference>
<protein>
    <submittedName>
        <fullName evidence="1">Uncharacterized protein</fullName>
    </submittedName>
</protein>
<dbReference type="AlphaFoldDB" id="A0A385ETF3"/>
<accession>A0A385ETF3</accession>
<gene>
    <name evidence="1" type="ORF">BSF95_01182</name>
</gene>
<reference evidence="1" key="1">
    <citation type="submission" date="2018-08" db="EMBL/GenBank/DDBJ databases">
        <title>Complete genome sequence of Acinetobacter baumannii strain WM99c.</title>
        <authorList>
            <person name="Nigro S.J."/>
            <person name="Wick R.R."/>
            <person name="Holt K.E."/>
            <person name="Hall R.M."/>
        </authorList>
    </citation>
    <scope>NUCLEOTIDE SEQUENCE</scope>
    <source>
        <strain evidence="1">WM99c</strain>
    </source>
</reference>
<dbReference type="RefSeq" id="WP_000365475.1">
    <property type="nucleotide sequence ID" value="NZ_AERY01000156.1"/>
</dbReference>
<sequence>MDLPLPSLLELECAAWLGAGAPHLMHGSLRTSANRLESRIQHGP</sequence>